<dbReference type="PANTHER" id="PTHR47053:SF4">
    <property type="entry name" value="ENDOPEPTIDASE LYTE-RELATED"/>
    <property type="match status" value="1"/>
</dbReference>
<dbReference type="AlphaFoldDB" id="A0A248TNQ1"/>
<feature type="chain" id="PRO_5039309145" evidence="7">
    <location>
        <begin position="25"/>
        <end position="315"/>
    </location>
</feature>
<dbReference type="Pfam" id="PF01476">
    <property type="entry name" value="LysM"/>
    <property type="match status" value="3"/>
</dbReference>
<dbReference type="InterPro" id="IPR038765">
    <property type="entry name" value="Papain-like_cys_pep_sf"/>
</dbReference>
<organism evidence="10 11">
    <name type="scientific">Cytobacillus kochii</name>
    <dbReference type="NCBI Taxonomy" id="859143"/>
    <lineage>
        <taxon>Bacteria</taxon>
        <taxon>Bacillati</taxon>
        <taxon>Bacillota</taxon>
        <taxon>Bacilli</taxon>
        <taxon>Bacillales</taxon>
        <taxon>Bacillaceae</taxon>
        <taxon>Cytobacillus</taxon>
    </lineage>
</organism>
<evidence type="ECO:0000259" key="9">
    <source>
        <dbReference type="PROSITE" id="PS51935"/>
    </source>
</evidence>
<dbReference type="SUPFAM" id="SSF54106">
    <property type="entry name" value="LysM domain"/>
    <property type="match status" value="3"/>
</dbReference>
<comment type="similarity">
    <text evidence="1">Belongs to the peptidase C40 family.</text>
</comment>
<evidence type="ECO:0000256" key="6">
    <source>
        <dbReference type="ARBA" id="ARBA00022807"/>
    </source>
</evidence>
<dbReference type="SUPFAM" id="SSF54001">
    <property type="entry name" value="Cysteine proteinases"/>
    <property type="match status" value="1"/>
</dbReference>
<keyword evidence="6" id="KW-0788">Thiol protease</keyword>
<protein>
    <submittedName>
        <fullName evidence="10">Peptidoglycan endopeptidase</fullName>
    </submittedName>
</protein>
<reference evidence="10 11" key="1">
    <citation type="submission" date="2017-08" db="EMBL/GenBank/DDBJ databases">
        <title>Complete Genome Sequence of Bacillus kochii Oregon-R-modENCODE STRAIN BDGP4, isolated from Drosophila melanogaster gut.</title>
        <authorList>
            <person name="Wan K.H."/>
            <person name="Yu C."/>
            <person name="Park S."/>
            <person name="Hammonds A.S."/>
            <person name="Booth B.W."/>
            <person name="Celniker S.E."/>
        </authorList>
    </citation>
    <scope>NUCLEOTIDE SEQUENCE [LARGE SCALE GENOMIC DNA]</scope>
    <source>
        <strain evidence="10 11">BDGP4</strain>
    </source>
</reference>
<keyword evidence="5" id="KW-0378">Hydrolase</keyword>
<keyword evidence="2" id="KW-0645">Protease</keyword>
<dbReference type="CDD" id="cd00118">
    <property type="entry name" value="LysM"/>
    <property type="match status" value="3"/>
</dbReference>
<evidence type="ECO:0000313" key="11">
    <source>
        <dbReference type="Proteomes" id="UP000215137"/>
    </source>
</evidence>
<dbReference type="InterPro" id="IPR051202">
    <property type="entry name" value="Peptidase_C40"/>
</dbReference>
<feature type="domain" description="LysM" evidence="8">
    <location>
        <begin position="135"/>
        <end position="178"/>
    </location>
</feature>
<gene>
    <name evidence="10" type="ORF">CKF48_22595</name>
</gene>
<evidence type="ECO:0000256" key="7">
    <source>
        <dbReference type="SAM" id="SignalP"/>
    </source>
</evidence>
<dbReference type="Proteomes" id="UP000215137">
    <property type="component" value="Chromosome"/>
</dbReference>
<dbReference type="GO" id="GO:0008234">
    <property type="term" value="F:cysteine-type peptidase activity"/>
    <property type="evidence" value="ECO:0007669"/>
    <property type="project" value="UniProtKB-KW"/>
</dbReference>
<dbReference type="OrthoDB" id="9813368at2"/>
<dbReference type="InterPro" id="IPR036779">
    <property type="entry name" value="LysM_dom_sf"/>
</dbReference>
<evidence type="ECO:0000256" key="3">
    <source>
        <dbReference type="ARBA" id="ARBA00022729"/>
    </source>
</evidence>
<dbReference type="Gene3D" id="3.90.1720.10">
    <property type="entry name" value="endopeptidase domain like (from Nostoc punctiforme)"/>
    <property type="match status" value="1"/>
</dbReference>
<dbReference type="PROSITE" id="PS51935">
    <property type="entry name" value="NLPC_P60"/>
    <property type="match status" value="1"/>
</dbReference>
<dbReference type="PROSITE" id="PS51782">
    <property type="entry name" value="LYSM"/>
    <property type="match status" value="3"/>
</dbReference>
<dbReference type="PANTHER" id="PTHR47053">
    <property type="entry name" value="MUREIN DD-ENDOPEPTIDASE MEPH-RELATED"/>
    <property type="match status" value="1"/>
</dbReference>
<proteinExistence type="inferred from homology"/>
<keyword evidence="3 7" id="KW-0732">Signal</keyword>
<dbReference type="InterPro" id="IPR000064">
    <property type="entry name" value="NLP_P60_dom"/>
</dbReference>
<dbReference type="Gene3D" id="3.10.350.10">
    <property type="entry name" value="LysM domain"/>
    <property type="match status" value="3"/>
</dbReference>
<sequence>MKKQLVSIAAATTLFAATYAEVGAAQTHTVQSGDTLWKLSNTYNLSINQLMEWNQLKSSTIVVGQKLKVNGAEQTSTYTVKSGDSLWKIAHQHGISVIDLKNINGLSSDRIYPGQKLKLKVSSGGAPSTPNTNQSTYTVQSGDSLWLIASKHQLSVAQLKNMNNLTTDVIRPGQVLKVSSSNSSAGGNQTSNNQQSQVNQLIKEAKKHIGVPYTWGGNSPSSGFDCSGFLKYVFNQIGVSIPRTVETIWQATTSVSSPQPGDIVFFETYKKGPSHAGIYLGNNQFIHAGTSTGVTIADMSSSYWKPKYLGAKTAL</sequence>
<dbReference type="GO" id="GO:0006508">
    <property type="term" value="P:proteolysis"/>
    <property type="evidence" value="ECO:0007669"/>
    <property type="project" value="UniProtKB-KW"/>
</dbReference>
<evidence type="ECO:0000256" key="2">
    <source>
        <dbReference type="ARBA" id="ARBA00022670"/>
    </source>
</evidence>
<dbReference type="SMART" id="SM00257">
    <property type="entry name" value="LysM"/>
    <property type="match status" value="3"/>
</dbReference>
<keyword evidence="11" id="KW-1185">Reference proteome</keyword>
<feature type="domain" description="LysM" evidence="8">
    <location>
        <begin position="76"/>
        <end position="119"/>
    </location>
</feature>
<feature type="signal peptide" evidence="7">
    <location>
        <begin position="1"/>
        <end position="24"/>
    </location>
</feature>
<dbReference type="RefSeq" id="WP_095373417.1">
    <property type="nucleotide sequence ID" value="NZ_CP022983.1"/>
</dbReference>
<dbReference type="InterPro" id="IPR018392">
    <property type="entry name" value="LysM"/>
</dbReference>
<accession>A0A248TNQ1</accession>
<keyword evidence="4" id="KW-0677">Repeat</keyword>
<evidence type="ECO:0000259" key="8">
    <source>
        <dbReference type="PROSITE" id="PS51782"/>
    </source>
</evidence>
<evidence type="ECO:0000256" key="4">
    <source>
        <dbReference type="ARBA" id="ARBA00022737"/>
    </source>
</evidence>
<evidence type="ECO:0000256" key="1">
    <source>
        <dbReference type="ARBA" id="ARBA00007074"/>
    </source>
</evidence>
<dbReference type="Pfam" id="PF00877">
    <property type="entry name" value="NLPC_P60"/>
    <property type="match status" value="1"/>
</dbReference>
<dbReference type="EMBL" id="CP022983">
    <property type="protein sequence ID" value="ASV69853.1"/>
    <property type="molecule type" value="Genomic_DNA"/>
</dbReference>
<name>A0A248TNQ1_9BACI</name>
<feature type="domain" description="NlpC/P60" evidence="9">
    <location>
        <begin position="195"/>
        <end position="315"/>
    </location>
</feature>
<evidence type="ECO:0000256" key="5">
    <source>
        <dbReference type="ARBA" id="ARBA00022801"/>
    </source>
</evidence>
<evidence type="ECO:0000313" key="10">
    <source>
        <dbReference type="EMBL" id="ASV69853.1"/>
    </source>
</evidence>
<feature type="domain" description="LysM" evidence="8">
    <location>
        <begin position="26"/>
        <end position="69"/>
    </location>
</feature>
<dbReference type="KEGG" id="bko:CKF48_22595"/>